<keyword evidence="2" id="KW-1133">Transmembrane helix</keyword>
<dbReference type="AlphaFoldDB" id="A0A3N5Y1R8"/>
<evidence type="ECO:0000256" key="2">
    <source>
        <dbReference type="SAM" id="Phobius"/>
    </source>
</evidence>
<dbReference type="InterPro" id="IPR001466">
    <property type="entry name" value="Beta-lactam-related"/>
</dbReference>
<evidence type="ECO:0000259" key="3">
    <source>
        <dbReference type="Pfam" id="PF00144"/>
    </source>
</evidence>
<dbReference type="InterPro" id="IPR012338">
    <property type="entry name" value="Beta-lactam/transpept-like"/>
</dbReference>
<dbReference type="Pfam" id="PF00144">
    <property type="entry name" value="Beta-lactamase"/>
    <property type="match status" value="1"/>
</dbReference>
<dbReference type="SUPFAM" id="SSF56601">
    <property type="entry name" value="beta-lactamase/transpeptidase-like"/>
    <property type="match status" value="1"/>
</dbReference>
<accession>A0A3N5Y1R8</accession>
<comment type="caution">
    <text evidence="4">The sequence shown here is derived from an EMBL/GenBank/DDBJ whole genome shotgun (WGS) entry which is preliminary data.</text>
</comment>
<dbReference type="SUPFAM" id="SSF48452">
    <property type="entry name" value="TPR-like"/>
    <property type="match status" value="1"/>
</dbReference>
<dbReference type="Gene3D" id="1.25.40.10">
    <property type="entry name" value="Tetratricopeptide repeat domain"/>
    <property type="match status" value="1"/>
</dbReference>
<dbReference type="InterPro" id="IPR050491">
    <property type="entry name" value="AmpC-like"/>
</dbReference>
<protein>
    <submittedName>
        <fullName evidence="4">Serine hydrolase</fullName>
    </submittedName>
</protein>
<evidence type="ECO:0000313" key="4">
    <source>
        <dbReference type="EMBL" id="RPJ67642.1"/>
    </source>
</evidence>
<keyword evidence="4" id="KW-0378">Hydrolase</keyword>
<dbReference type="InterPro" id="IPR011990">
    <property type="entry name" value="TPR-like_helical_dom_sf"/>
</dbReference>
<dbReference type="Proteomes" id="UP000275281">
    <property type="component" value="Unassembled WGS sequence"/>
</dbReference>
<dbReference type="InterPro" id="IPR019734">
    <property type="entry name" value="TPR_rpt"/>
</dbReference>
<keyword evidence="5" id="KW-1185">Reference proteome</keyword>
<keyword evidence="2" id="KW-0812">Transmembrane</keyword>
<keyword evidence="2" id="KW-0472">Membrane</keyword>
<dbReference type="Gene3D" id="3.40.710.10">
    <property type="entry name" value="DD-peptidase/beta-lactamase superfamily"/>
    <property type="match status" value="1"/>
</dbReference>
<dbReference type="EMBL" id="RPOK01000002">
    <property type="protein sequence ID" value="RPJ67642.1"/>
    <property type="molecule type" value="Genomic_DNA"/>
</dbReference>
<proteinExistence type="predicted"/>
<keyword evidence="1" id="KW-0802">TPR repeat</keyword>
<evidence type="ECO:0000256" key="1">
    <source>
        <dbReference type="PROSITE-ProRule" id="PRU00339"/>
    </source>
</evidence>
<name>A0A3N5Y1R8_9ALTE</name>
<dbReference type="GO" id="GO:0016787">
    <property type="term" value="F:hydrolase activity"/>
    <property type="evidence" value="ECO:0007669"/>
    <property type="project" value="UniProtKB-KW"/>
</dbReference>
<reference evidence="4 5" key="1">
    <citation type="submission" date="2018-11" db="EMBL/GenBank/DDBJ databases">
        <authorList>
            <person name="Ye M.-Q."/>
            <person name="Du Z.-J."/>
        </authorList>
    </citation>
    <scope>NUCLEOTIDE SEQUENCE [LARGE SCALE GENOMIC DNA]</scope>
    <source>
        <strain evidence="4 5">U0105</strain>
    </source>
</reference>
<feature type="transmembrane region" description="Helical" evidence="2">
    <location>
        <begin position="12"/>
        <end position="33"/>
    </location>
</feature>
<dbReference type="OrthoDB" id="119951at2"/>
<dbReference type="RefSeq" id="WP_124027542.1">
    <property type="nucleotide sequence ID" value="NZ_JBHRSN010000015.1"/>
</dbReference>
<organism evidence="4 5">
    <name type="scientific">Alteromonas sediminis</name>
    <dbReference type="NCBI Taxonomy" id="2259342"/>
    <lineage>
        <taxon>Bacteria</taxon>
        <taxon>Pseudomonadati</taxon>
        <taxon>Pseudomonadota</taxon>
        <taxon>Gammaproteobacteria</taxon>
        <taxon>Alteromonadales</taxon>
        <taxon>Alteromonadaceae</taxon>
        <taxon>Alteromonas/Salinimonas group</taxon>
        <taxon>Alteromonas</taxon>
    </lineage>
</organism>
<evidence type="ECO:0000313" key="5">
    <source>
        <dbReference type="Proteomes" id="UP000275281"/>
    </source>
</evidence>
<dbReference type="PROSITE" id="PS50005">
    <property type="entry name" value="TPR"/>
    <property type="match status" value="1"/>
</dbReference>
<feature type="domain" description="Beta-lactamase-related" evidence="3">
    <location>
        <begin position="44"/>
        <end position="350"/>
    </location>
</feature>
<sequence>MNYVKKVNQFRYAIYLSLSFVAMQAGATASFSAGNIDKYLSDNVDRGVSASILVVKNDTILINKGYGLANRDSGLANSPSTVFDIGSLTKQFTSAAILKLVELDKLKLSDTLDIYFSNLPDDKKPITVHQLLTHTSGFKEFPGRDFDSVSKEDYFQTVFSSELEFTPGERYKYSNVGYSILSSIIEQVAQTSYETFLSKVFFEPLQMTQTGYLLPDWKSSELAHGYYEDFYDRGTSIERYEEGGVSPILVGNGGLQSTVSDLHKWLIALDDNKVLSKESIQLLTTKHVQTPAQVDASQHSTSYGYGWKIGSNTYSEHIISHNGNNGTFRSSIVWRPNEDSLVIFLSNTESRGTLWLAYEIDKMLANDTYQPDPIEPNPFRVIDEYVKRTETVSDIKLLAYYQLQTGNDSINSSVINHLTRIYFHFNEHTDWALELLKLNVNLHPDDGNLWDSLGEGYIQLGQRELALASFRMSLTLAPEEGCHWCENAQKKIESLMVR</sequence>
<dbReference type="PANTHER" id="PTHR46825:SF9">
    <property type="entry name" value="BETA-LACTAMASE-RELATED DOMAIN-CONTAINING PROTEIN"/>
    <property type="match status" value="1"/>
</dbReference>
<dbReference type="PANTHER" id="PTHR46825">
    <property type="entry name" value="D-ALANYL-D-ALANINE-CARBOXYPEPTIDASE/ENDOPEPTIDASE AMPH"/>
    <property type="match status" value="1"/>
</dbReference>
<gene>
    <name evidence="4" type="ORF">DRW07_09030</name>
</gene>
<feature type="repeat" description="TPR" evidence="1">
    <location>
        <begin position="447"/>
        <end position="480"/>
    </location>
</feature>